<accession>A0A7W7B2I2</accession>
<reference evidence="1 2" key="1">
    <citation type="submission" date="2020-08" db="EMBL/GenBank/DDBJ databases">
        <title>Genomic Encyclopedia of Type Strains, Phase IV (KMG-IV): sequencing the most valuable type-strain genomes for metagenomic binning, comparative biology and taxonomic classification.</title>
        <authorList>
            <person name="Goeker M."/>
        </authorList>
    </citation>
    <scope>NUCLEOTIDE SEQUENCE [LARGE SCALE GENOMIC DNA]</scope>
    <source>
        <strain evidence="1 2">DSM 17328</strain>
    </source>
</reference>
<dbReference type="InterPro" id="IPR036748">
    <property type="entry name" value="MTH938-like_sf"/>
</dbReference>
<dbReference type="AlphaFoldDB" id="A0A7W7B2I2"/>
<dbReference type="SUPFAM" id="SSF64076">
    <property type="entry name" value="MTH938-like"/>
    <property type="match status" value="1"/>
</dbReference>
<dbReference type="InterPro" id="IPR007523">
    <property type="entry name" value="NDUFAF3/AAMDC"/>
</dbReference>
<dbReference type="PANTHER" id="PTHR21192">
    <property type="entry name" value="NUCLEAR PROTEIN E3-3"/>
    <property type="match status" value="1"/>
</dbReference>
<comment type="caution">
    <text evidence="1">The sequence shown here is derived from an EMBL/GenBank/DDBJ whole genome shotgun (WGS) entry which is preliminary data.</text>
</comment>
<protein>
    <recommendedName>
        <fullName evidence="3">Mth938-like domain-containing protein</fullName>
    </recommendedName>
</protein>
<dbReference type="Proteomes" id="UP000566324">
    <property type="component" value="Unassembled WGS sequence"/>
</dbReference>
<dbReference type="CDD" id="cd00248">
    <property type="entry name" value="Mth938-like"/>
    <property type="match status" value="1"/>
</dbReference>
<dbReference type="PANTHER" id="PTHR21192:SF2">
    <property type="entry name" value="NADH DEHYDROGENASE [UBIQUINONE] 1 ALPHA SUBCOMPLEX ASSEMBLY FACTOR 3"/>
    <property type="match status" value="1"/>
</dbReference>
<evidence type="ECO:0000313" key="2">
    <source>
        <dbReference type="Proteomes" id="UP000566324"/>
    </source>
</evidence>
<dbReference type="Pfam" id="PF04430">
    <property type="entry name" value="DUF498"/>
    <property type="match status" value="1"/>
</dbReference>
<organism evidence="1 2">
    <name type="scientific">Sphingosinicella soli</name>
    <dbReference type="NCBI Taxonomy" id="333708"/>
    <lineage>
        <taxon>Bacteria</taxon>
        <taxon>Pseudomonadati</taxon>
        <taxon>Pseudomonadota</taxon>
        <taxon>Alphaproteobacteria</taxon>
        <taxon>Sphingomonadales</taxon>
        <taxon>Sphingosinicellaceae</taxon>
        <taxon>Sphingosinicella</taxon>
    </lineage>
</organism>
<dbReference type="RefSeq" id="WP_184069758.1">
    <property type="nucleotide sequence ID" value="NZ_JACHNZ010000027.1"/>
</dbReference>
<sequence length="123" mass="12603">MALELQTGPRGVHRIDAIRGGRFVVAGEARAASILIWPGGVQDAGDTLDLDAFGPLLALDPAREILLVGTGAALRWPDQVLLDALAAKGAGVDVMTSQHAARTYNVLAGEGRLVGALLLGLGA</sequence>
<evidence type="ECO:0008006" key="3">
    <source>
        <dbReference type="Google" id="ProtNLM"/>
    </source>
</evidence>
<dbReference type="EMBL" id="JACHNZ010000027">
    <property type="protein sequence ID" value="MBB4632758.1"/>
    <property type="molecule type" value="Genomic_DNA"/>
</dbReference>
<dbReference type="Gene3D" id="3.40.1230.10">
    <property type="entry name" value="MTH938-like"/>
    <property type="match status" value="1"/>
</dbReference>
<name>A0A7W7B2I2_9SPHN</name>
<keyword evidence="2" id="KW-1185">Reference proteome</keyword>
<proteinExistence type="predicted"/>
<gene>
    <name evidence="1" type="ORF">GGQ98_002385</name>
</gene>
<evidence type="ECO:0000313" key="1">
    <source>
        <dbReference type="EMBL" id="MBB4632758.1"/>
    </source>
</evidence>